<keyword evidence="3" id="KW-1185">Reference proteome</keyword>
<evidence type="ECO:0000313" key="3">
    <source>
        <dbReference type="Proteomes" id="UP001488805"/>
    </source>
</evidence>
<feature type="compositionally biased region" description="Polar residues" evidence="1">
    <location>
        <begin position="14"/>
        <end position="23"/>
    </location>
</feature>
<organism evidence="2 3">
    <name type="scientific">Zoarces viviparus</name>
    <name type="common">Viviparous eelpout</name>
    <name type="synonym">Blennius viviparus</name>
    <dbReference type="NCBI Taxonomy" id="48416"/>
    <lineage>
        <taxon>Eukaryota</taxon>
        <taxon>Metazoa</taxon>
        <taxon>Chordata</taxon>
        <taxon>Craniata</taxon>
        <taxon>Vertebrata</taxon>
        <taxon>Euteleostomi</taxon>
        <taxon>Actinopterygii</taxon>
        <taxon>Neopterygii</taxon>
        <taxon>Teleostei</taxon>
        <taxon>Neoteleostei</taxon>
        <taxon>Acanthomorphata</taxon>
        <taxon>Eupercaria</taxon>
        <taxon>Perciformes</taxon>
        <taxon>Cottioidei</taxon>
        <taxon>Zoarcales</taxon>
        <taxon>Zoarcidae</taxon>
        <taxon>Zoarcinae</taxon>
        <taxon>Zoarces</taxon>
    </lineage>
</organism>
<sequence length="123" mass="12946">MKQLTRGKGGGGSVSMQKAQSRSAGFPRLKETRTRARAAAEPAISSHSGQIDPMSAGGDACWSGEKIAGNGQRRRRRIYLTRRAAPPSSGCSGTRREGGVDARPLGPALSRGSVLIKAKERVT</sequence>
<gene>
    <name evidence="2" type="ORF">VZT92_015793</name>
</gene>
<evidence type="ECO:0000256" key="1">
    <source>
        <dbReference type="SAM" id="MobiDB-lite"/>
    </source>
</evidence>
<dbReference type="EMBL" id="JBCEZU010000123">
    <property type="protein sequence ID" value="KAK9527136.1"/>
    <property type="molecule type" value="Genomic_DNA"/>
</dbReference>
<reference evidence="2 3" key="1">
    <citation type="journal article" date="2024" name="Genome Biol. Evol.">
        <title>Chromosome-level genome assembly of the viviparous eelpout Zoarces viviparus.</title>
        <authorList>
            <person name="Fuhrmann N."/>
            <person name="Brasseur M.V."/>
            <person name="Bakowski C.E."/>
            <person name="Podsiadlowski L."/>
            <person name="Prost S."/>
            <person name="Krehenwinkel H."/>
            <person name="Mayer C."/>
        </authorList>
    </citation>
    <scope>NUCLEOTIDE SEQUENCE [LARGE SCALE GENOMIC DNA]</scope>
    <source>
        <strain evidence="2">NO-MEL_2022_Ind0_liver</strain>
    </source>
</reference>
<feature type="region of interest" description="Disordered" evidence="1">
    <location>
        <begin position="1"/>
        <end position="107"/>
    </location>
</feature>
<accession>A0AAW1EWQ7</accession>
<evidence type="ECO:0000313" key="2">
    <source>
        <dbReference type="EMBL" id="KAK9527136.1"/>
    </source>
</evidence>
<protein>
    <submittedName>
        <fullName evidence="2">Uncharacterized protein</fullName>
    </submittedName>
</protein>
<comment type="caution">
    <text evidence="2">The sequence shown here is derived from an EMBL/GenBank/DDBJ whole genome shotgun (WGS) entry which is preliminary data.</text>
</comment>
<name>A0AAW1EWQ7_ZOAVI</name>
<dbReference type="Proteomes" id="UP001488805">
    <property type="component" value="Unassembled WGS sequence"/>
</dbReference>
<dbReference type="AlphaFoldDB" id="A0AAW1EWQ7"/>
<proteinExistence type="predicted"/>